<keyword evidence="10" id="KW-0143">Chaperone</keyword>
<keyword evidence="7" id="KW-0560">Oxidoreductase</keyword>
<keyword evidence="8 12" id="KW-0472">Membrane</keyword>
<evidence type="ECO:0000256" key="11">
    <source>
        <dbReference type="ARBA" id="ARBA00023284"/>
    </source>
</evidence>
<comment type="similarity">
    <text evidence="2">Belongs to the DsbB family. BdbC subfamily.</text>
</comment>
<comment type="caution">
    <text evidence="13">The sequence shown here is derived from an EMBL/GenBank/DDBJ whole genome shotgun (WGS) entry which is preliminary data.</text>
</comment>
<feature type="transmembrane region" description="Helical" evidence="12">
    <location>
        <begin position="64"/>
        <end position="83"/>
    </location>
</feature>
<dbReference type="GO" id="GO:0015035">
    <property type="term" value="F:protein-disulfide reductase activity"/>
    <property type="evidence" value="ECO:0007669"/>
    <property type="project" value="InterPro"/>
</dbReference>
<dbReference type="Gene3D" id="1.20.1550.10">
    <property type="entry name" value="DsbB-like"/>
    <property type="match status" value="1"/>
</dbReference>
<dbReference type="Proteomes" id="UP000177279">
    <property type="component" value="Unassembled WGS sequence"/>
</dbReference>
<feature type="transmembrane region" description="Helical" evidence="12">
    <location>
        <begin position="109"/>
        <end position="131"/>
    </location>
</feature>
<dbReference type="EMBL" id="MHVS01000003">
    <property type="protein sequence ID" value="OHA96937.1"/>
    <property type="molecule type" value="Genomic_DNA"/>
</dbReference>
<dbReference type="InterPro" id="IPR003752">
    <property type="entry name" value="DiS_bond_form_DsbB/BdbC"/>
</dbReference>
<dbReference type="AlphaFoldDB" id="A0A1G2TI25"/>
<evidence type="ECO:0000313" key="14">
    <source>
        <dbReference type="Proteomes" id="UP000177279"/>
    </source>
</evidence>
<dbReference type="GO" id="GO:0016020">
    <property type="term" value="C:membrane"/>
    <property type="evidence" value="ECO:0007669"/>
    <property type="project" value="UniProtKB-SubCell"/>
</dbReference>
<evidence type="ECO:0000313" key="13">
    <source>
        <dbReference type="EMBL" id="OHA96937.1"/>
    </source>
</evidence>
<organism evidence="13 14">
    <name type="scientific">Candidatus Zambryskibacteria bacterium RIFCSPHIGHO2_02_FULL_43_37</name>
    <dbReference type="NCBI Taxonomy" id="1802749"/>
    <lineage>
        <taxon>Bacteria</taxon>
        <taxon>Candidatus Zambryskiibacteriota</taxon>
    </lineage>
</organism>
<keyword evidence="5" id="KW-0249">Electron transport</keyword>
<keyword evidence="4 12" id="KW-0812">Transmembrane</keyword>
<keyword evidence="6 12" id="KW-1133">Transmembrane helix</keyword>
<evidence type="ECO:0000256" key="1">
    <source>
        <dbReference type="ARBA" id="ARBA00004141"/>
    </source>
</evidence>
<accession>A0A1G2TI25</accession>
<evidence type="ECO:0000256" key="6">
    <source>
        <dbReference type="ARBA" id="ARBA00022989"/>
    </source>
</evidence>
<evidence type="ECO:0000256" key="8">
    <source>
        <dbReference type="ARBA" id="ARBA00023136"/>
    </source>
</evidence>
<reference evidence="13 14" key="1">
    <citation type="journal article" date="2016" name="Nat. Commun.">
        <title>Thousands of microbial genomes shed light on interconnected biogeochemical processes in an aquifer system.</title>
        <authorList>
            <person name="Anantharaman K."/>
            <person name="Brown C.T."/>
            <person name="Hug L.A."/>
            <person name="Sharon I."/>
            <person name="Castelle C.J."/>
            <person name="Probst A.J."/>
            <person name="Thomas B.C."/>
            <person name="Singh A."/>
            <person name="Wilkins M.J."/>
            <person name="Karaoz U."/>
            <person name="Brodie E.L."/>
            <person name="Williams K.H."/>
            <person name="Hubbard S.S."/>
            <person name="Banfield J.F."/>
        </authorList>
    </citation>
    <scope>NUCLEOTIDE SEQUENCE [LARGE SCALE GENOMIC DNA]</scope>
</reference>
<dbReference type="InterPro" id="IPR023380">
    <property type="entry name" value="DsbB-like_sf"/>
</dbReference>
<dbReference type="PANTHER" id="PTHR43469">
    <property type="entry name" value="DISULFIDE FORMATION PROTEIN-RELATED"/>
    <property type="match status" value="1"/>
</dbReference>
<dbReference type="GO" id="GO:0006457">
    <property type="term" value="P:protein folding"/>
    <property type="evidence" value="ECO:0007669"/>
    <property type="project" value="InterPro"/>
</dbReference>
<evidence type="ECO:0000256" key="7">
    <source>
        <dbReference type="ARBA" id="ARBA00023002"/>
    </source>
</evidence>
<feature type="transmembrane region" description="Helical" evidence="12">
    <location>
        <begin position="39"/>
        <end position="57"/>
    </location>
</feature>
<keyword evidence="11" id="KW-0676">Redox-active center</keyword>
<evidence type="ECO:0008006" key="15">
    <source>
        <dbReference type="Google" id="ProtNLM"/>
    </source>
</evidence>
<gene>
    <name evidence="13" type="ORF">A3D49_02065</name>
</gene>
<dbReference type="Pfam" id="PF02600">
    <property type="entry name" value="DsbB"/>
    <property type="match status" value="1"/>
</dbReference>
<feature type="transmembrane region" description="Helical" evidence="12">
    <location>
        <begin position="7"/>
        <end position="27"/>
    </location>
</feature>
<keyword evidence="3" id="KW-0813">Transport</keyword>
<evidence type="ECO:0000256" key="3">
    <source>
        <dbReference type="ARBA" id="ARBA00022448"/>
    </source>
</evidence>
<evidence type="ECO:0000256" key="4">
    <source>
        <dbReference type="ARBA" id="ARBA00022692"/>
    </source>
</evidence>
<evidence type="ECO:0000256" key="10">
    <source>
        <dbReference type="ARBA" id="ARBA00023186"/>
    </source>
</evidence>
<proteinExistence type="inferred from homology"/>
<comment type="subcellular location">
    <subcellularLocation>
        <location evidence="1">Membrane</location>
        <topology evidence="1">Multi-pass membrane protein</topology>
    </subcellularLocation>
</comment>
<dbReference type="SUPFAM" id="SSF158442">
    <property type="entry name" value="DsbB-like"/>
    <property type="match status" value="1"/>
</dbReference>
<evidence type="ECO:0000256" key="12">
    <source>
        <dbReference type="SAM" id="Phobius"/>
    </source>
</evidence>
<dbReference type="InterPro" id="IPR012187">
    <property type="entry name" value="Disulphide_bond_form_BdbC"/>
</dbReference>
<keyword evidence="9" id="KW-1015">Disulfide bond</keyword>
<evidence type="ECO:0000256" key="9">
    <source>
        <dbReference type="ARBA" id="ARBA00023157"/>
    </source>
</evidence>
<sequence>MNFIGKHALVLGFLISLAAIAGSLFYSEVIGYEACVLCWWQRVFLYPQLVLFAIASWKDERSVFAYSVVLSALAGVIAAYQTYVYMGGASLLPCTAAEGACSKIYVKEFGYITIPVMSLTLVLYYFLLAWINKIYRNENRNA</sequence>
<evidence type="ECO:0000256" key="2">
    <source>
        <dbReference type="ARBA" id="ARBA00007602"/>
    </source>
</evidence>
<protein>
    <recommendedName>
        <fullName evidence="15">2-oxoglutarate dehydrogenase</fullName>
    </recommendedName>
</protein>
<dbReference type="PANTHER" id="PTHR43469:SF1">
    <property type="entry name" value="SPBETA PROPHAGE-DERIVED DISULFIDE BOND FORMATION PROTEIN B"/>
    <property type="match status" value="1"/>
</dbReference>
<evidence type="ECO:0000256" key="5">
    <source>
        <dbReference type="ARBA" id="ARBA00022982"/>
    </source>
</evidence>
<name>A0A1G2TI25_9BACT</name>